<dbReference type="EMBL" id="CP148066">
    <property type="protein sequence ID" value="WXL28635.1"/>
    <property type="molecule type" value="Genomic_DNA"/>
</dbReference>
<proteinExistence type="predicted"/>
<evidence type="ECO:0000313" key="2">
    <source>
        <dbReference type="Proteomes" id="UP001460679"/>
    </source>
</evidence>
<organism evidence="1 2">
    <name type="scientific">[Mycoplasma] gypis</name>
    <dbReference type="NCBI Taxonomy" id="92404"/>
    <lineage>
        <taxon>Bacteria</taxon>
        <taxon>Bacillati</taxon>
        <taxon>Mycoplasmatota</taxon>
        <taxon>Mycoplasmoidales</taxon>
        <taxon>Metamycoplasmataceae</taxon>
        <taxon>Metamycoplasma</taxon>
    </lineage>
</organism>
<name>A0ABZ2RNM3_9BACT</name>
<keyword evidence="2" id="KW-1185">Reference proteome</keyword>
<evidence type="ECO:0000313" key="1">
    <source>
        <dbReference type="EMBL" id="WXL28635.1"/>
    </source>
</evidence>
<protein>
    <recommendedName>
        <fullName evidence="3">DUF1292 domain-containing protein</fullName>
    </recommendedName>
</protein>
<reference evidence="1" key="1">
    <citation type="submission" date="2024-03" db="EMBL/GenBank/DDBJ databases">
        <title>Complete genome sequence of Mycoplasma gypis type strain B1/T1.</title>
        <authorList>
            <person name="Spergser J."/>
        </authorList>
    </citation>
    <scope>NUCLEOTIDE SEQUENCE [LARGE SCALE GENOMIC DNA]</scope>
    <source>
        <strain evidence="1">B1/T1</strain>
    </source>
</reference>
<sequence>MKINLNDPNRKIKVFLEDKEQEMLVLYEYSENGDDYLVALDLSNDECIAFKKDRETLSPLEEDELKIIQQIHEEFMEEVEFEE</sequence>
<accession>A0ABZ2RNM3</accession>
<evidence type="ECO:0008006" key="3">
    <source>
        <dbReference type="Google" id="ProtNLM"/>
    </source>
</evidence>
<dbReference type="RefSeq" id="WP_205499069.1">
    <property type="nucleotide sequence ID" value="NZ_CP148066.1"/>
</dbReference>
<dbReference type="Proteomes" id="UP001460679">
    <property type="component" value="Chromosome"/>
</dbReference>
<gene>
    <name evidence="1" type="ORF">WG616_01205</name>
</gene>